<evidence type="ECO:0000259" key="1">
    <source>
        <dbReference type="PROSITE" id="PS50821"/>
    </source>
</evidence>
<feature type="domain" description="PAZ" evidence="1">
    <location>
        <begin position="166"/>
        <end position="283"/>
    </location>
</feature>
<dbReference type="Pfam" id="PF02170">
    <property type="entry name" value="PAZ"/>
    <property type="match status" value="1"/>
</dbReference>
<evidence type="ECO:0000313" key="3">
    <source>
        <dbReference type="Proteomes" id="UP000770661"/>
    </source>
</evidence>
<reference evidence="2" key="1">
    <citation type="submission" date="2020-07" db="EMBL/GenBank/DDBJ databases">
        <title>The High-quality genome of the commercially important snow crab, Chionoecetes opilio.</title>
        <authorList>
            <person name="Jeong J.-H."/>
            <person name="Ryu S."/>
        </authorList>
    </citation>
    <scope>NUCLEOTIDE SEQUENCE</scope>
    <source>
        <strain evidence="2">MADBK_172401_WGS</strain>
        <tissue evidence="2">Digestive gland</tissue>
    </source>
</reference>
<dbReference type="InterPro" id="IPR014811">
    <property type="entry name" value="ArgoL1"/>
</dbReference>
<dbReference type="SMART" id="SM01163">
    <property type="entry name" value="DUF1785"/>
    <property type="match status" value="1"/>
</dbReference>
<dbReference type="AlphaFoldDB" id="A0A8J5CSW4"/>
<dbReference type="SMART" id="SM00949">
    <property type="entry name" value="PAZ"/>
    <property type="match status" value="1"/>
</dbReference>
<dbReference type="InterPro" id="IPR032473">
    <property type="entry name" value="Argonaute_Mid_dom"/>
</dbReference>
<protein>
    <submittedName>
        <fullName evidence="2">Protein argonaute-1</fullName>
    </submittedName>
</protein>
<dbReference type="OrthoDB" id="6356874at2759"/>
<keyword evidence="3" id="KW-1185">Reference proteome</keyword>
<dbReference type="Proteomes" id="UP000770661">
    <property type="component" value="Unassembled WGS sequence"/>
</dbReference>
<comment type="caution">
    <text evidence="2">The sequence shown here is derived from an EMBL/GenBank/DDBJ whole genome shotgun (WGS) entry which is preliminary data.</text>
</comment>
<dbReference type="InterPro" id="IPR003100">
    <property type="entry name" value="PAZ_dom"/>
</dbReference>
<evidence type="ECO:0000313" key="2">
    <source>
        <dbReference type="EMBL" id="KAG0718592.1"/>
    </source>
</evidence>
<dbReference type="InterPro" id="IPR032474">
    <property type="entry name" value="Argonaute_N"/>
</dbReference>
<dbReference type="CDD" id="cd02846">
    <property type="entry name" value="PAZ_argonaute_like"/>
    <property type="match status" value="1"/>
</dbReference>
<dbReference type="Pfam" id="PF16487">
    <property type="entry name" value="ArgoMid"/>
    <property type="match status" value="1"/>
</dbReference>
<dbReference type="PANTHER" id="PTHR22891">
    <property type="entry name" value="EUKARYOTIC TRANSLATION INITIATION FACTOR 2C"/>
    <property type="match status" value="1"/>
</dbReference>
<accession>A0A8J5CSW4</accession>
<proteinExistence type="predicted"/>
<dbReference type="GO" id="GO:0003723">
    <property type="term" value="F:RNA binding"/>
    <property type="evidence" value="ECO:0007669"/>
    <property type="project" value="InterPro"/>
</dbReference>
<organism evidence="2 3">
    <name type="scientific">Chionoecetes opilio</name>
    <name type="common">Atlantic snow crab</name>
    <name type="synonym">Cancer opilio</name>
    <dbReference type="NCBI Taxonomy" id="41210"/>
    <lineage>
        <taxon>Eukaryota</taxon>
        <taxon>Metazoa</taxon>
        <taxon>Ecdysozoa</taxon>
        <taxon>Arthropoda</taxon>
        <taxon>Crustacea</taxon>
        <taxon>Multicrustacea</taxon>
        <taxon>Malacostraca</taxon>
        <taxon>Eumalacostraca</taxon>
        <taxon>Eucarida</taxon>
        <taxon>Decapoda</taxon>
        <taxon>Pleocyemata</taxon>
        <taxon>Brachyura</taxon>
        <taxon>Eubrachyura</taxon>
        <taxon>Majoidea</taxon>
        <taxon>Majidae</taxon>
        <taxon>Chionoecetes</taxon>
    </lineage>
</organism>
<gene>
    <name evidence="2" type="primary">Ago1_2</name>
    <name evidence="2" type="ORF">GWK47_007592</name>
</gene>
<dbReference type="Gene3D" id="2.170.260.10">
    <property type="entry name" value="paz domain"/>
    <property type="match status" value="1"/>
</dbReference>
<sequence length="498" mass="57243">MRRIDLTTNFFEVTVRNPNISIVHYDVDIKLPENMPVTLPKKKRMEIFQEMRKTYGKVFGKQVIGFDSEKNAYSLTPLFQEGNVSSGKKFEMLEVIFQHNLTVRYERIGRDKLFSTEKAFGNPFDIGGGKEALVGFFCSLRPVGWKDNTMLLNVDVVNAAFYKEQNVIEFIKELFDLRDQDLNYPLNANQKRKITNNLKKLKIQVLHTEIPRTYKVLGMGEYGANRQTFSRETTPGKTVTSTVQDYFRTKYQVNLKFPNLNCLQVGPPNRNIYIPVECCKIAKGQKVLGKLSDRETAQFIRSTAKPPHQRLDNIKRMVSQQRFSQDQNIQGLEFSISDKPMSVKGHILQPPQLLMNKEFPPEKGVWDIRDKSFYKGGELTCWALLNYNVGFIRDDALREFIGSLKKMGKERGMTMSDPCLVFNGRNPEPERDLPNVKKKYPNVQLIMVVLPRDGDYYGIYVYSVIIIITGNPAASVKTLFFGVLRSTFVQDASICKKL</sequence>
<dbReference type="PROSITE" id="PS50821">
    <property type="entry name" value="PAZ"/>
    <property type="match status" value="1"/>
</dbReference>
<dbReference type="SUPFAM" id="SSF53098">
    <property type="entry name" value="Ribonuclease H-like"/>
    <property type="match status" value="1"/>
</dbReference>
<dbReference type="Pfam" id="PF08699">
    <property type="entry name" value="ArgoL1"/>
    <property type="match status" value="1"/>
</dbReference>
<dbReference type="Pfam" id="PF16486">
    <property type="entry name" value="ArgoN"/>
    <property type="match status" value="1"/>
</dbReference>
<name>A0A8J5CSW4_CHIOP</name>
<dbReference type="Gene3D" id="3.40.50.2300">
    <property type="match status" value="1"/>
</dbReference>
<dbReference type="InterPro" id="IPR036085">
    <property type="entry name" value="PAZ_dom_sf"/>
</dbReference>
<dbReference type="SUPFAM" id="SSF101690">
    <property type="entry name" value="PAZ domain"/>
    <property type="match status" value="1"/>
</dbReference>
<dbReference type="EMBL" id="JACEEZ010015793">
    <property type="protein sequence ID" value="KAG0718592.1"/>
    <property type="molecule type" value="Genomic_DNA"/>
</dbReference>
<dbReference type="InterPro" id="IPR012337">
    <property type="entry name" value="RNaseH-like_sf"/>
</dbReference>